<gene>
    <name evidence="1" type="ORF">NBRC116585_09150</name>
</gene>
<reference evidence="1 2" key="1">
    <citation type="submission" date="2024-04" db="EMBL/GenBank/DDBJ databases">
        <title>Draft genome sequence of Thalassolituus maritimus NBRC 116585.</title>
        <authorList>
            <person name="Miyakawa T."/>
            <person name="Kusuya Y."/>
            <person name="Miura T."/>
        </authorList>
    </citation>
    <scope>NUCLEOTIDE SEQUENCE [LARGE SCALE GENOMIC DNA]</scope>
    <source>
        <strain evidence="1 2">5NW40-0001</strain>
    </source>
</reference>
<accession>A0ABP9ZXD7</accession>
<dbReference type="EMBL" id="BAABWH010000002">
    <property type="protein sequence ID" value="GAA6144798.1"/>
    <property type="molecule type" value="Genomic_DNA"/>
</dbReference>
<organism evidence="1 2">
    <name type="scientific">Thalassolituus maritimus</name>
    <dbReference type="NCBI Taxonomy" id="484498"/>
    <lineage>
        <taxon>Bacteria</taxon>
        <taxon>Pseudomonadati</taxon>
        <taxon>Pseudomonadota</taxon>
        <taxon>Gammaproteobacteria</taxon>
        <taxon>Oceanospirillales</taxon>
        <taxon>Oceanospirillaceae</taxon>
        <taxon>Thalassolituus</taxon>
    </lineage>
</organism>
<proteinExistence type="predicted"/>
<dbReference type="SUPFAM" id="SSF52777">
    <property type="entry name" value="CoA-dependent acyltransferases"/>
    <property type="match status" value="1"/>
</dbReference>
<name>A0ABP9ZXD7_9GAMM</name>
<keyword evidence="2" id="KW-1185">Reference proteome</keyword>
<dbReference type="Proteomes" id="UP001481413">
    <property type="component" value="Unassembled WGS sequence"/>
</dbReference>
<dbReference type="RefSeq" id="WP_353293740.1">
    <property type="nucleotide sequence ID" value="NZ_BAABWH010000002.1"/>
</dbReference>
<evidence type="ECO:0000313" key="2">
    <source>
        <dbReference type="Proteomes" id="UP001481413"/>
    </source>
</evidence>
<protein>
    <submittedName>
        <fullName evidence="1">Uncharacterized protein</fullName>
    </submittedName>
</protein>
<comment type="caution">
    <text evidence="1">The sequence shown here is derived from an EMBL/GenBank/DDBJ whole genome shotgun (WGS) entry which is preliminary data.</text>
</comment>
<sequence>MAEKDYVAMWFHARKPYGIDDTILWGWFDPDQQSITWDSWQHADADGMSGFAKILRPMGYPSHPLPVCNETRVPGWREIIKAGKAFPVEEGDKTVNWKHTYARTGQDGFSPEVACLSEEETTRLNQWCKERKVSPGSLIYSELSNIIAERLVEGDKPFYWFYPVNVRGATGIKTETFNQASGFYMLTKPSSTAQEWQAQMKQRFKAKQHWANWKLANIGKVVGYTGVKLIYRMTSGKQFYMGSCSNLGSWPLPGQDNPPKQNNLRLAAVAPGTANYPISATMVEWYGQLTFTLKMHPYICPDQQTVRDIADAWRDALLKAIA</sequence>
<evidence type="ECO:0000313" key="1">
    <source>
        <dbReference type="EMBL" id="GAA6144798.1"/>
    </source>
</evidence>